<dbReference type="SUPFAM" id="SSF109635">
    <property type="entry name" value="DnaK suppressor protein DksA, alpha-hairpin domain"/>
    <property type="match status" value="1"/>
</dbReference>
<protein>
    <submittedName>
        <fullName evidence="7">TraR/DksA C4-type zinc finger protein</fullName>
    </submittedName>
</protein>
<organism evidence="7 8">
    <name type="scientific">Thiobacter aerophilum</name>
    <dbReference type="NCBI Taxonomy" id="3121275"/>
    <lineage>
        <taxon>Bacteria</taxon>
        <taxon>Pseudomonadati</taxon>
        <taxon>Pseudomonadota</taxon>
        <taxon>Betaproteobacteria</taxon>
        <taxon>Burkholderiales</taxon>
        <taxon>Thiobacteraceae</taxon>
        <taxon>Thiobacter</taxon>
    </lineage>
</organism>
<feature type="zinc finger region" description="dksA C4-type" evidence="4">
    <location>
        <begin position="91"/>
        <end position="115"/>
    </location>
</feature>
<feature type="domain" description="Zinc finger DksA/TraR C4-type" evidence="6">
    <location>
        <begin position="86"/>
        <end position="120"/>
    </location>
</feature>
<dbReference type="InterPro" id="IPR037187">
    <property type="entry name" value="DnaK_N"/>
</dbReference>
<evidence type="ECO:0000256" key="4">
    <source>
        <dbReference type="PROSITE-ProRule" id="PRU00510"/>
    </source>
</evidence>
<keyword evidence="2" id="KW-0863">Zinc-finger</keyword>
<gene>
    <name evidence="7" type="ORF">V6E02_02935</name>
</gene>
<dbReference type="Pfam" id="PF01258">
    <property type="entry name" value="zf-dskA_traR"/>
    <property type="match status" value="1"/>
</dbReference>
<evidence type="ECO:0000256" key="3">
    <source>
        <dbReference type="ARBA" id="ARBA00022833"/>
    </source>
</evidence>
<sequence length="131" mass="14781">MSVLTKKELQTLEKRLQEEYQRVLEAVRDELERSGQQQYIELAGRVTDTGDESVADMLADLNAAMIDRHVRELRELEAARARLAQGSYGVCVDCGAPVGYERLKANPAAARCFVCQTKRDQLYAHEGRPKL</sequence>
<dbReference type="EMBL" id="JBAJEX010000001">
    <property type="protein sequence ID" value="MEO1766170.1"/>
    <property type="molecule type" value="Genomic_DNA"/>
</dbReference>
<comment type="caution">
    <text evidence="7">The sequence shown here is derived from an EMBL/GenBank/DDBJ whole genome shotgun (WGS) entry which is preliminary data.</text>
</comment>
<dbReference type="RefSeq" id="WP_347306961.1">
    <property type="nucleotide sequence ID" value="NZ_JBAJEX010000001.1"/>
</dbReference>
<evidence type="ECO:0000256" key="1">
    <source>
        <dbReference type="ARBA" id="ARBA00022723"/>
    </source>
</evidence>
<dbReference type="Proteomes" id="UP001482231">
    <property type="component" value="Unassembled WGS sequence"/>
</dbReference>
<dbReference type="SUPFAM" id="SSF57716">
    <property type="entry name" value="Glucocorticoid receptor-like (DNA-binding domain)"/>
    <property type="match status" value="1"/>
</dbReference>
<dbReference type="PANTHER" id="PTHR33823">
    <property type="entry name" value="RNA POLYMERASE-BINDING TRANSCRIPTION FACTOR DKSA-RELATED"/>
    <property type="match status" value="1"/>
</dbReference>
<evidence type="ECO:0000313" key="7">
    <source>
        <dbReference type="EMBL" id="MEO1766170.1"/>
    </source>
</evidence>
<keyword evidence="3" id="KW-0862">Zinc</keyword>
<evidence type="ECO:0000313" key="8">
    <source>
        <dbReference type="Proteomes" id="UP001482231"/>
    </source>
</evidence>
<dbReference type="PROSITE" id="PS51128">
    <property type="entry name" value="ZF_DKSA_2"/>
    <property type="match status" value="1"/>
</dbReference>
<keyword evidence="8" id="KW-1185">Reference proteome</keyword>
<keyword evidence="1" id="KW-0479">Metal-binding</keyword>
<dbReference type="PANTHER" id="PTHR33823:SF4">
    <property type="entry name" value="GENERAL STRESS PROTEIN 16O"/>
    <property type="match status" value="1"/>
</dbReference>
<keyword evidence="5" id="KW-0175">Coiled coil</keyword>
<dbReference type="Gene3D" id="1.20.120.910">
    <property type="entry name" value="DksA, coiled-coil domain"/>
    <property type="match status" value="1"/>
</dbReference>
<dbReference type="InterPro" id="IPR000962">
    <property type="entry name" value="Znf_DskA_TraR"/>
</dbReference>
<reference evidence="7 8" key="1">
    <citation type="submission" date="2024-02" db="EMBL/GenBank/DDBJ databases">
        <title>New thermophilic sulfur-oxidizing bacteria from a hot springs of the Uzon caldera (Kamchatka, Russia).</title>
        <authorList>
            <person name="Dukat A.M."/>
            <person name="Elcheninov A.G."/>
            <person name="Frolov E.N."/>
        </authorList>
    </citation>
    <scope>NUCLEOTIDE SEQUENCE [LARGE SCALE GENOMIC DNA]</scope>
    <source>
        <strain evidence="7 8">AK1</strain>
    </source>
</reference>
<evidence type="ECO:0000256" key="2">
    <source>
        <dbReference type="ARBA" id="ARBA00022771"/>
    </source>
</evidence>
<evidence type="ECO:0000256" key="5">
    <source>
        <dbReference type="SAM" id="Coils"/>
    </source>
</evidence>
<evidence type="ECO:0000259" key="6">
    <source>
        <dbReference type="Pfam" id="PF01258"/>
    </source>
</evidence>
<accession>A0ABV0EBY9</accession>
<name>A0ABV0EBY9_9BURK</name>
<feature type="coiled-coil region" evidence="5">
    <location>
        <begin position="6"/>
        <end position="37"/>
    </location>
</feature>
<proteinExistence type="predicted"/>